<evidence type="ECO:0000256" key="1">
    <source>
        <dbReference type="ARBA" id="ARBA00023015"/>
    </source>
</evidence>
<accession>A0A2G9GRB2</accession>
<evidence type="ECO:0000256" key="3">
    <source>
        <dbReference type="PROSITE-ProRule" id="PRU01191"/>
    </source>
</evidence>
<sequence>MSDMNKDVSNMISDTNNDVSDMVLGSIQQHYSKMFPHFTRSFSDYYNMPTNAENGNDKFISQGTSSHGVEELESFATFCNLDDLNLDDVISQPFQSFDDEIISVRPSNAKEDYSASFHILRKHKRKCPKLDQNNAIVSSRNSVIPTLSTEAIIELAAENFIQSASKSSKKLSMFNHQYSSSSLSHSKDVQLIVNLLSCAEKVDNEQYDRAGKLLDECYKMSSPIGSTIQRLAFYFIQALYEKVGRVTPRGLCSHPLEAVIWPSMLLLAIHKGYPLSQITNFAGIQTILDHVVEARKIHVIDLEIRSGIHYTILIQALVDRSKHPVEHLRITALGTKSKEIMEETGKRLMSFAESLKLSFSFDVVMVADVLDLKESLFKVVPGETVAVHAAYALMGLVGRVGCLEHIVKVIKDLNPCVMIIAEMEANCNSPTFIGRFVESLFYYGALFDSFAECMKNDETNRREVELTCIGSSIRNVLAAEGDERKIRHMSISVWRAFLARFGIVEIELSMSCVDQAHMVLQGFPSSRSCAVDMNGKCLIVGWKGTPLSSLSAWKFK</sequence>
<comment type="caution">
    <text evidence="3">Lacks conserved residue(s) required for the propagation of feature annotation.</text>
</comment>
<dbReference type="PANTHER" id="PTHR31636">
    <property type="entry name" value="OSJNBA0084A10.13 PROTEIN-RELATED"/>
    <property type="match status" value="1"/>
</dbReference>
<organism evidence="4 5">
    <name type="scientific">Handroanthus impetiginosus</name>
    <dbReference type="NCBI Taxonomy" id="429701"/>
    <lineage>
        <taxon>Eukaryota</taxon>
        <taxon>Viridiplantae</taxon>
        <taxon>Streptophyta</taxon>
        <taxon>Embryophyta</taxon>
        <taxon>Tracheophyta</taxon>
        <taxon>Spermatophyta</taxon>
        <taxon>Magnoliopsida</taxon>
        <taxon>eudicotyledons</taxon>
        <taxon>Gunneridae</taxon>
        <taxon>Pentapetalae</taxon>
        <taxon>asterids</taxon>
        <taxon>lamiids</taxon>
        <taxon>Lamiales</taxon>
        <taxon>Bignoniaceae</taxon>
        <taxon>Crescentiina</taxon>
        <taxon>Tabebuia alliance</taxon>
        <taxon>Handroanthus</taxon>
    </lineage>
</organism>
<gene>
    <name evidence="4" type="ORF">CDL12_19868</name>
</gene>
<feature type="region of interest" description="Leucine repeat II (LRII)" evidence="3">
    <location>
        <begin position="343"/>
        <end position="375"/>
    </location>
</feature>
<keyword evidence="1" id="KW-0805">Transcription regulation</keyword>
<keyword evidence="5" id="KW-1185">Reference proteome</keyword>
<protein>
    <submittedName>
        <fullName evidence="4">Uncharacterized protein</fullName>
    </submittedName>
</protein>
<name>A0A2G9GRB2_9LAMI</name>
<feature type="region of interest" description="SAW" evidence="3">
    <location>
        <begin position="478"/>
        <end position="554"/>
    </location>
</feature>
<dbReference type="Proteomes" id="UP000231279">
    <property type="component" value="Unassembled WGS sequence"/>
</dbReference>
<dbReference type="Pfam" id="PF03514">
    <property type="entry name" value="GRAS"/>
    <property type="match status" value="1"/>
</dbReference>
<proteinExistence type="inferred from homology"/>
<feature type="short sequence motif" description="LxCxE motif" evidence="3">
    <location>
        <begin position="196"/>
        <end position="200"/>
    </location>
</feature>
<reference evidence="5" key="1">
    <citation type="journal article" date="2018" name="Gigascience">
        <title>Genome assembly of the Pink Ipe (Handroanthus impetiginosus, Bignoniaceae), a highly valued, ecologically keystone Neotropical timber forest tree.</title>
        <authorList>
            <person name="Silva-Junior O.B."/>
            <person name="Grattapaglia D."/>
            <person name="Novaes E."/>
            <person name="Collevatti R.G."/>
        </authorList>
    </citation>
    <scope>NUCLEOTIDE SEQUENCE [LARGE SCALE GENOMIC DNA]</scope>
    <source>
        <strain evidence="5">cv. UFG-1</strain>
    </source>
</reference>
<dbReference type="InterPro" id="IPR005202">
    <property type="entry name" value="TF_GRAS"/>
</dbReference>
<dbReference type="OrthoDB" id="770224at2759"/>
<dbReference type="STRING" id="429701.A0A2G9GRB2"/>
<evidence type="ECO:0000313" key="5">
    <source>
        <dbReference type="Proteomes" id="UP000231279"/>
    </source>
</evidence>
<comment type="caution">
    <text evidence="4">The sequence shown here is derived from an EMBL/GenBank/DDBJ whole genome shotgun (WGS) entry which is preliminary data.</text>
</comment>
<dbReference type="EMBL" id="NKXS01004056">
    <property type="protein sequence ID" value="PIN07560.1"/>
    <property type="molecule type" value="Genomic_DNA"/>
</dbReference>
<feature type="short sequence motif" description="VHIID" evidence="3">
    <location>
        <begin position="297"/>
        <end position="301"/>
    </location>
</feature>
<dbReference type="PROSITE" id="PS50985">
    <property type="entry name" value="GRAS"/>
    <property type="match status" value="1"/>
</dbReference>
<evidence type="ECO:0000256" key="2">
    <source>
        <dbReference type="ARBA" id="ARBA00023163"/>
    </source>
</evidence>
<keyword evidence="2" id="KW-0804">Transcription</keyword>
<dbReference type="AlphaFoldDB" id="A0A2G9GRB2"/>
<comment type="similarity">
    <text evidence="3">Belongs to the GRAS family.</text>
</comment>
<evidence type="ECO:0000313" key="4">
    <source>
        <dbReference type="EMBL" id="PIN07560.1"/>
    </source>
</evidence>